<protein>
    <submittedName>
        <fullName evidence="1">Uncharacterized protein</fullName>
    </submittedName>
</protein>
<dbReference type="AlphaFoldDB" id="A0A3M7P774"/>
<sequence length="120" mass="13895">MRQAKRDEHERVERAIAERIEDLTDSDIKNEVKKLWAKNGINKQSVSKIDRESAKPKQISRECSHGCNGVFCMQQNFVSTFEAAISNKEIGEYFYVSLPEFPSPGFKILKTEEELRRLIC</sequence>
<dbReference type="Proteomes" id="UP000276133">
    <property type="component" value="Unassembled WGS sequence"/>
</dbReference>
<gene>
    <name evidence="1" type="ORF">BpHYR1_034851</name>
</gene>
<keyword evidence="2" id="KW-1185">Reference proteome</keyword>
<name>A0A3M7P774_BRAPC</name>
<accession>A0A3M7P774</accession>
<reference evidence="1 2" key="1">
    <citation type="journal article" date="2018" name="Sci. Rep.">
        <title>Genomic signatures of local adaptation to the degree of environmental predictability in rotifers.</title>
        <authorList>
            <person name="Franch-Gras L."/>
            <person name="Hahn C."/>
            <person name="Garcia-Roger E.M."/>
            <person name="Carmona M.J."/>
            <person name="Serra M."/>
            <person name="Gomez A."/>
        </authorList>
    </citation>
    <scope>NUCLEOTIDE SEQUENCE [LARGE SCALE GENOMIC DNA]</scope>
    <source>
        <strain evidence="1">HYR1</strain>
    </source>
</reference>
<comment type="caution">
    <text evidence="1">The sequence shown here is derived from an EMBL/GenBank/DDBJ whole genome shotgun (WGS) entry which is preliminary data.</text>
</comment>
<evidence type="ECO:0000313" key="1">
    <source>
        <dbReference type="EMBL" id="RMZ94902.1"/>
    </source>
</evidence>
<organism evidence="1 2">
    <name type="scientific">Brachionus plicatilis</name>
    <name type="common">Marine rotifer</name>
    <name type="synonym">Brachionus muelleri</name>
    <dbReference type="NCBI Taxonomy" id="10195"/>
    <lineage>
        <taxon>Eukaryota</taxon>
        <taxon>Metazoa</taxon>
        <taxon>Spiralia</taxon>
        <taxon>Gnathifera</taxon>
        <taxon>Rotifera</taxon>
        <taxon>Eurotatoria</taxon>
        <taxon>Monogononta</taxon>
        <taxon>Pseudotrocha</taxon>
        <taxon>Ploima</taxon>
        <taxon>Brachionidae</taxon>
        <taxon>Brachionus</taxon>
    </lineage>
</organism>
<proteinExistence type="predicted"/>
<evidence type="ECO:0000313" key="2">
    <source>
        <dbReference type="Proteomes" id="UP000276133"/>
    </source>
</evidence>
<dbReference type="EMBL" id="REGN01012736">
    <property type="protein sequence ID" value="RMZ94902.1"/>
    <property type="molecule type" value="Genomic_DNA"/>
</dbReference>